<feature type="domain" description="Mga helix-turn-helix" evidence="1">
    <location>
        <begin position="87"/>
        <end position="172"/>
    </location>
</feature>
<evidence type="ECO:0000313" key="2">
    <source>
        <dbReference type="EMBL" id="OJG46255.1"/>
    </source>
</evidence>
<dbReference type="InterPro" id="IPR007737">
    <property type="entry name" value="Mga_HTH"/>
</dbReference>
<keyword evidence="3" id="KW-1185">Reference proteome</keyword>
<accession>A0A1L8TPJ7</accession>
<evidence type="ECO:0000313" key="3">
    <source>
        <dbReference type="Proteomes" id="UP000182077"/>
    </source>
</evidence>
<dbReference type="AlphaFoldDB" id="A0A1L8TPJ7"/>
<proteinExistence type="predicted"/>
<dbReference type="RefSeq" id="WP_071857341.1">
    <property type="nucleotide sequence ID" value="NZ_JBHSHK010000001.1"/>
</dbReference>
<reference evidence="2 3" key="1">
    <citation type="submission" date="2014-12" db="EMBL/GenBank/DDBJ databases">
        <title>Draft genome sequences of 29 type strains of Enterococci.</title>
        <authorList>
            <person name="Zhong Z."/>
            <person name="Sun Z."/>
            <person name="Liu W."/>
            <person name="Zhang W."/>
            <person name="Zhang H."/>
        </authorList>
    </citation>
    <scope>NUCLEOTIDE SEQUENCE [LARGE SCALE GENOMIC DNA]</scope>
    <source>
        <strain evidence="2 3">DSM 17122</strain>
    </source>
</reference>
<dbReference type="STRING" id="249189.RV04_GL001421"/>
<organism evidence="2 3">
    <name type="scientific">Enterococcus hermanniensis</name>
    <dbReference type="NCBI Taxonomy" id="249189"/>
    <lineage>
        <taxon>Bacteria</taxon>
        <taxon>Bacillati</taxon>
        <taxon>Bacillota</taxon>
        <taxon>Bacilli</taxon>
        <taxon>Lactobacillales</taxon>
        <taxon>Enterococcaceae</taxon>
        <taxon>Enterococcus</taxon>
    </lineage>
</organism>
<evidence type="ECO:0000259" key="1">
    <source>
        <dbReference type="Pfam" id="PF05043"/>
    </source>
</evidence>
<dbReference type="OrthoDB" id="2175536at2"/>
<sequence length="497" mass="59375">MFEYFLTNKELKKIELYKYILFSKEGKTKKEIILAFPEINQSTGTRYLKELIEDLFSCTYGEVILKEAFSGKFYVAFNEETTYTADFTIDQLRYFYIEKNQLFLLLRTLVNSNFETIEQLSQETNMSMPNLYRSLAVLNTILKNFDVKICLEDPSNFTGNEFGIRYFFYLVYGGIFRTTTDTPFRKNFPTELLTIEKLKEQLDISKELSKSQENRVRLIYGISAWRMLYRKKSLNVDEKMLEDIQFFYNGKPLLHSEYSLKSRKILENESIMLSFFIQGLIYEVYSFEQRKKIVEKYCASKLTISKQAEYILFELSHLFEFCYTDKNYIESYYLLILGLIFQKHLNLIVDPIYENSLTKNRQVFEKNQLLKESLPKLEKFLAQYIDFSNKDEIEKDYILFFYYQIINLNKAVQPINIFIENTNNIIHAYTIKNKLLNVFNPTLLNFVTEPSKAYLLISNTYEGHFPNSERFYFNNIYDSKNWQTLFHFISTKIYSKL</sequence>
<dbReference type="Pfam" id="PF05043">
    <property type="entry name" value="Mga"/>
    <property type="match status" value="1"/>
</dbReference>
<gene>
    <name evidence="2" type="ORF">RV04_GL001421</name>
</gene>
<dbReference type="EMBL" id="JXKQ01000003">
    <property type="protein sequence ID" value="OJG46255.1"/>
    <property type="molecule type" value="Genomic_DNA"/>
</dbReference>
<protein>
    <recommendedName>
        <fullName evidence="1">Mga helix-turn-helix domain-containing protein</fullName>
    </recommendedName>
</protein>
<dbReference type="Proteomes" id="UP000182077">
    <property type="component" value="Unassembled WGS sequence"/>
</dbReference>
<comment type="caution">
    <text evidence="2">The sequence shown here is derived from an EMBL/GenBank/DDBJ whole genome shotgun (WGS) entry which is preliminary data.</text>
</comment>
<name>A0A1L8TPJ7_9ENTE</name>